<organism evidence="1 2">
    <name type="scientific">Rhizobium laguerreae</name>
    <dbReference type="NCBI Taxonomy" id="1076926"/>
    <lineage>
        <taxon>Bacteria</taxon>
        <taxon>Pseudomonadati</taxon>
        <taxon>Pseudomonadota</taxon>
        <taxon>Alphaproteobacteria</taxon>
        <taxon>Hyphomicrobiales</taxon>
        <taxon>Rhizobiaceae</taxon>
        <taxon>Rhizobium/Agrobacterium group</taxon>
        <taxon>Rhizobium</taxon>
    </lineage>
</organism>
<gene>
    <name evidence="1" type="ORF">HLI17_24745</name>
</gene>
<comment type="caution">
    <text evidence="1">The sequence shown here is derived from an EMBL/GenBank/DDBJ whole genome shotgun (WGS) entry which is preliminary data.</text>
</comment>
<dbReference type="EMBL" id="JABEQY010000025">
    <property type="protein sequence ID" value="NNH66442.1"/>
    <property type="molecule type" value="Genomic_DNA"/>
</dbReference>
<reference evidence="1 2" key="1">
    <citation type="submission" date="2020-04" db="EMBL/GenBank/DDBJ databases">
        <title>Rhizobium bacterial biofertilizers improve the content of phenolic compounds of Lactuca sativa L. under non-saline and saline-stress conditions.</title>
        <authorList>
            <person name="Ayuso-Calles M."/>
            <person name="Garcia-Estevez I."/>
            <person name="Jimenez-Gomez A."/>
            <person name="Flores-Felix J.D."/>
            <person name="Escribano-Bailon M."/>
            <person name="Rivas R."/>
        </authorList>
    </citation>
    <scope>NUCLEOTIDE SEQUENCE [LARGE SCALE GENOMIC DNA]</scope>
    <source>
        <strain evidence="1 2">GPTR02</strain>
    </source>
</reference>
<evidence type="ECO:0000313" key="1">
    <source>
        <dbReference type="EMBL" id="NNH66442.1"/>
    </source>
</evidence>
<dbReference type="RefSeq" id="WP_170282057.1">
    <property type="nucleotide sequence ID" value="NZ_JABEQY010000025.1"/>
</dbReference>
<dbReference type="Proteomes" id="UP000530654">
    <property type="component" value="Unassembled WGS sequence"/>
</dbReference>
<evidence type="ECO:0000313" key="2">
    <source>
        <dbReference type="Proteomes" id="UP000530654"/>
    </source>
</evidence>
<name>A0A7Y2R8Y0_9HYPH</name>
<proteinExistence type="predicted"/>
<accession>A0A7Y2R8Y0</accession>
<protein>
    <submittedName>
        <fullName evidence="1">Uncharacterized protein</fullName>
    </submittedName>
</protein>
<dbReference type="AlphaFoldDB" id="A0A7Y2R8Y0"/>
<sequence>MEPTSVLALRTERTTRLMTGDRLPPLGERFQDNYCRLYTSLLHQDALFARKLETYEGQGDLLLDEAVFLPVAFSARENWALYWAVEQSVAEVSGLCASRGLNEEFQTAALFGALRANLSVYAALDPRLEEEGRFSFYFADCKSESTESALGADFALIYPLSEDRFKVALFQAKIVHDGLANVYRYNARRGARSVRRRQQELSVINPKQKTSRPMLLLHFLA</sequence>